<evidence type="ECO:0000259" key="3">
    <source>
        <dbReference type="PROSITE" id="PS51278"/>
    </source>
</evidence>
<dbReference type="AlphaFoldDB" id="A0A372NNK0"/>
<dbReference type="GO" id="GO:0016757">
    <property type="term" value="F:glycosyltransferase activity"/>
    <property type="evidence" value="ECO:0007669"/>
    <property type="project" value="UniProtKB-KW"/>
</dbReference>
<dbReference type="InterPro" id="IPR017932">
    <property type="entry name" value="GATase_2_dom"/>
</dbReference>
<accession>A0A372NNK0</accession>
<dbReference type="RefSeq" id="WP_117393923.1">
    <property type="nucleotide sequence ID" value="NZ_QWDC01000004.1"/>
</dbReference>
<keyword evidence="1 4" id="KW-0808">Transferase</keyword>
<dbReference type="OrthoDB" id="9801213at2"/>
<evidence type="ECO:0000313" key="4">
    <source>
        <dbReference type="EMBL" id="RFZ90511.1"/>
    </source>
</evidence>
<dbReference type="SUPFAM" id="SSF56235">
    <property type="entry name" value="N-terminal nucleophile aminohydrolases (Ntn hydrolases)"/>
    <property type="match status" value="1"/>
</dbReference>
<name>A0A372NNK0_9SPHI</name>
<organism evidence="4 5">
    <name type="scientific">Mucilaginibacter conchicola</name>
    <dbReference type="NCBI Taxonomy" id="2303333"/>
    <lineage>
        <taxon>Bacteria</taxon>
        <taxon>Pseudomonadati</taxon>
        <taxon>Bacteroidota</taxon>
        <taxon>Sphingobacteriia</taxon>
        <taxon>Sphingobacteriales</taxon>
        <taxon>Sphingobacteriaceae</taxon>
        <taxon>Mucilaginibacter</taxon>
    </lineage>
</organism>
<keyword evidence="5" id="KW-1185">Reference proteome</keyword>
<dbReference type="SUPFAM" id="SSF53271">
    <property type="entry name" value="PRTase-like"/>
    <property type="match status" value="1"/>
</dbReference>
<feature type="domain" description="Glutamine amidotransferase type-2" evidence="3">
    <location>
        <begin position="9"/>
        <end position="304"/>
    </location>
</feature>
<keyword evidence="2" id="KW-0315">Glutamine amidotransferase</keyword>
<proteinExistence type="predicted"/>
<dbReference type="Proteomes" id="UP000264217">
    <property type="component" value="Unassembled WGS sequence"/>
</dbReference>
<evidence type="ECO:0000256" key="2">
    <source>
        <dbReference type="ARBA" id="ARBA00022962"/>
    </source>
</evidence>
<dbReference type="CDD" id="cd06223">
    <property type="entry name" value="PRTases_typeI"/>
    <property type="match status" value="1"/>
</dbReference>
<protein>
    <submittedName>
        <fullName evidence="4">Amidophosphoribosyltransferase</fullName>
    </submittedName>
</protein>
<keyword evidence="4" id="KW-0328">Glycosyltransferase</keyword>
<dbReference type="EMBL" id="QWDC01000004">
    <property type="protein sequence ID" value="RFZ90511.1"/>
    <property type="molecule type" value="Genomic_DNA"/>
</dbReference>
<gene>
    <name evidence="4" type="ORF">D0C36_22285</name>
</gene>
<dbReference type="InterPro" id="IPR000836">
    <property type="entry name" value="PRTase_dom"/>
</dbReference>
<evidence type="ECO:0000256" key="1">
    <source>
        <dbReference type="ARBA" id="ARBA00022679"/>
    </source>
</evidence>
<sequence length="635" mass="72419">MSDQIKHECGVAFIRLLKPLSYYQKKYGTALYGLNKLYLLMEKQHNRGQDGAGVATIKLDIEPGKRYISRHRSMASNAVADIFEYIQKKFAEIQKEMPEKMADTEWLKEHVSFTGEVLLGHLRYGTHGKNSIESCHPFLRQNNWMTRNLVIAGNFNMTNVDELLQQLYELGQHPKEQADTVTVLEKIGHFLDTENQGLFDQYKREGMNDNREISKMIANDLDVAKILTKSAKNWDGGYTIVGIMGHGDAFVMRDPSGIRPAYYFQNDEIVVAASERPALQTAFNIPVEEIKEIKPGHALIVKKNGQISEDMFSEPKEKKSCSFERIYFSRGSDSSIYRERKQLGRLLCPQILDVVNNDIKNTVFSYIPNTAEVAFYGMVEGVHKYIKKYQRDRLLNRADKISEEELTEVLALAPRVEKIAIKDVKLRTFITQDADRSEMVAHVYDSTYGLIKRDNDTLVVLDDSIVRGTTLKQSILKILDRLGPKKVVVVSSAPQIRYPDCYGIDMSRMGEFVAFEAAINLLKEQGKEDIIIDVYNKCKASTDVPKEEVENYVKAIYAPFTDQEISDRIAKIITPANIKAEVHVLYQTLDNLHKACPDHLGDWYFSGDYPTPGGNKVVNRAFVNWMEGNNQRAYM</sequence>
<dbReference type="PROSITE" id="PS51278">
    <property type="entry name" value="GATASE_TYPE_2"/>
    <property type="match status" value="1"/>
</dbReference>
<dbReference type="Gene3D" id="3.60.20.10">
    <property type="entry name" value="Glutamine Phosphoribosylpyrophosphate, subunit 1, domain 1"/>
    <property type="match status" value="1"/>
</dbReference>
<dbReference type="InterPro" id="IPR029055">
    <property type="entry name" value="Ntn_hydrolases_N"/>
</dbReference>
<comment type="caution">
    <text evidence="4">The sequence shown here is derived from an EMBL/GenBank/DDBJ whole genome shotgun (WGS) entry which is preliminary data.</text>
</comment>
<reference evidence="4 5" key="1">
    <citation type="submission" date="2018-08" db="EMBL/GenBank/DDBJ databases">
        <title>Mucilaginibacter sp. MYSH2.</title>
        <authorList>
            <person name="Seo T."/>
        </authorList>
    </citation>
    <scope>NUCLEOTIDE SEQUENCE [LARGE SCALE GENOMIC DNA]</scope>
    <source>
        <strain evidence="4 5">MYSH2</strain>
    </source>
</reference>
<dbReference type="InterPro" id="IPR029057">
    <property type="entry name" value="PRTase-like"/>
</dbReference>
<dbReference type="PANTHER" id="PTHR11907">
    <property type="entry name" value="AMIDOPHOSPHORIBOSYLTRANSFERASE"/>
    <property type="match status" value="1"/>
</dbReference>
<evidence type="ECO:0000313" key="5">
    <source>
        <dbReference type="Proteomes" id="UP000264217"/>
    </source>
</evidence>